<dbReference type="PANTHER" id="PTHR39420:SF1">
    <property type="entry name" value="HYDROLASE"/>
    <property type="match status" value="1"/>
</dbReference>
<evidence type="ECO:0000313" key="2">
    <source>
        <dbReference type="Proteomes" id="UP000050535"/>
    </source>
</evidence>
<dbReference type="InterPro" id="IPR022454">
    <property type="entry name" value="CHP03883_F420-assoc"/>
</dbReference>
<accession>A0A0P7HS32</accession>
<gene>
    <name evidence="1" type="ORF">SY89_00184</name>
</gene>
<proteinExistence type="predicted"/>
<dbReference type="GO" id="GO:0016787">
    <property type="term" value="F:hydrolase activity"/>
    <property type="evidence" value="ECO:0007669"/>
    <property type="project" value="UniProtKB-KW"/>
</dbReference>
<keyword evidence="2" id="KW-1185">Reference proteome</keyword>
<keyword evidence="1" id="KW-0378">Hydrolase</keyword>
<dbReference type="RefSeq" id="WP_054582758.1">
    <property type="nucleotide sequence ID" value="NZ_LGUC01000001.1"/>
</dbReference>
<protein>
    <submittedName>
        <fullName evidence="1">Putative hydrolase</fullName>
    </submittedName>
</protein>
<dbReference type="EMBL" id="LGUC01000001">
    <property type="protein sequence ID" value="KPN29471.1"/>
    <property type="molecule type" value="Genomic_DNA"/>
</dbReference>
<dbReference type="Proteomes" id="UP000050535">
    <property type="component" value="Unassembled WGS sequence"/>
</dbReference>
<dbReference type="STRING" id="699431.SY89_00184"/>
<dbReference type="AlphaFoldDB" id="A0A0P7HS32"/>
<comment type="caution">
    <text evidence="1">The sequence shown here is derived from an EMBL/GenBank/DDBJ whole genome shotgun (WGS) entry which is preliminary data.</text>
</comment>
<name>A0A0P7HS32_9EURY</name>
<dbReference type="InterPro" id="IPR018766">
    <property type="entry name" value="Zinicin_2"/>
</dbReference>
<organism evidence="1 2">
    <name type="scientific">Halolamina pelagica</name>
    <dbReference type="NCBI Taxonomy" id="699431"/>
    <lineage>
        <taxon>Archaea</taxon>
        <taxon>Methanobacteriati</taxon>
        <taxon>Methanobacteriota</taxon>
        <taxon>Stenosarchaea group</taxon>
        <taxon>Halobacteria</taxon>
        <taxon>Halobacteriales</taxon>
        <taxon>Haloferacaceae</taxon>
    </lineage>
</organism>
<dbReference type="PATRIC" id="fig|699431.3.peg.200"/>
<evidence type="ECO:0000313" key="1">
    <source>
        <dbReference type="EMBL" id="KPN29471.1"/>
    </source>
</evidence>
<dbReference type="Gene3D" id="1.20.150.30">
    <property type="entry name" value="Zincin-like metallopeptidase, N-terminal domain"/>
    <property type="match status" value="1"/>
</dbReference>
<dbReference type="NCBIfam" id="TIGR03624">
    <property type="entry name" value="putative hydrolase"/>
    <property type="match status" value="2"/>
</dbReference>
<sequence>MDLFRSVDAVVSASGDGVVDWRAVSEAAKASTDPGSLELSAAERQGYATDVRDARDRIRDVGGVAFDVPETISLQNRHHWIDANVDTFRRLIEPMTDEFDQPLFPGASRVVNTGSLSFSLAFLGRHVLGQYDPLLLAEADGGPTHELYFVHPNIERTARELDVDFPRFRRWIAFHEVTHAAEFGAADWLPEYLESRMRDTVTQLASGGLNREAFSELDAAMTAVEGYAELLMDRAFDEEYDDLRRKIDARRGGGGPVDQLIRRLLGLGLKRRQYERGADFFTTVADAEGLDAAAKVWDRPENLPTDAELDEPERWLARVA</sequence>
<dbReference type="PANTHER" id="PTHR39420">
    <property type="match status" value="1"/>
</dbReference>
<dbReference type="Pfam" id="PF10103">
    <property type="entry name" value="Zincin_2"/>
    <property type="match status" value="2"/>
</dbReference>
<reference evidence="2" key="1">
    <citation type="submission" date="2013-11" db="EMBL/GenBank/DDBJ databases">
        <authorList>
            <person name="Hoang H.T."/>
            <person name="Killian M.L."/>
            <person name="Madson D.M."/>
            <person name="Arruda P.H.E."/>
            <person name="Sun D."/>
            <person name="Schwartz K.J."/>
            <person name="Yoon K."/>
        </authorList>
    </citation>
    <scope>NUCLEOTIDE SEQUENCE [LARGE SCALE GENOMIC DNA]</scope>
    <source>
        <strain evidence="2">CDK2</strain>
    </source>
</reference>
<dbReference type="SUPFAM" id="SSF55486">
    <property type="entry name" value="Metalloproteases ('zincins'), catalytic domain"/>
    <property type="match status" value="1"/>
</dbReference>
<dbReference type="OrthoDB" id="339796at2157"/>
<dbReference type="InterPro" id="IPR042271">
    <property type="entry name" value="Zinicin_2_N"/>
</dbReference>
<dbReference type="NCBIfam" id="TIGR03883">
    <property type="entry name" value="DUF2342_F420"/>
    <property type="match status" value="1"/>
</dbReference>